<feature type="region of interest" description="Disordered" evidence="1">
    <location>
        <begin position="76"/>
        <end position="110"/>
    </location>
</feature>
<accession>A0ABQ9W0S1</accession>
<feature type="region of interest" description="Disordered" evidence="1">
    <location>
        <begin position="220"/>
        <end position="251"/>
    </location>
</feature>
<sequence length="251" mass="25550">MPPALTEALLPLQLSRGHGGGESAEATGLPIVQLGNRSTVLQSAPQSTAEGLSTVSPVLPLSRERPRVPQCPQCFPSAGRGQQGWDASALDASSLHSPQPSSNPPWPPLASPALWVPPPMGLPFQGSSPKTVGALMDSLPLSAPSQGHLRLQLLEATGLAGTVEARSAALIKTSPPPEASSPATPACLPGSGLLTASLSTDLGREGLRAWGADRCQAEVGTREKVPGQGTPTPNITGAHTYASPVPTPGPH</sequence>
<dbReference type="Proteomes" id="UP001266305">
    <property type="component" value="Unassembled WGS sequence"/>
</dbReference>
<organism evidence="2 3">
    <name type="scientific">Saguinus oedipus</name>
    <name type="common">Cotton-top tamarin</name>
    <name type="synonym">Oedipomidas oedipus</name>
    <dbReference type="NCBI Taxonomy" id="9490"/>
    <lineage>
        <taxon>Eukaryota</taxon>
        <taxon>Metazoa</taxon>
        <taxon>Chordata</taxon>
        <taxon>Craniata</taxon>
        <taxon>Vertebrata</taxon>
        <taxon>Euteleostomi</taxon>
        <taxon>Mammalia</taxon>
        <taxon>Eutheria</taxon>
        <taxon>Euarchontoglires</taxon>
        <taxon>Primates</taxon>
        <taxon>Haplorrhini</taxon>
        <taxon>Platyrrhini</taxon>
        <taxon>Cebidae</taxon>
        <taxon>Callitrichinae</taxon>
        <taxon>Saguinus</taxon>
    </lineage>
</organism>
<comment type="caution">
    <text evidence="2">The sequence shown here is derived from an EMBL/GenBank/DDBJ whole genome shotgun (WGS) entry which is preliminary data.</text>
</comment>
<keyword evidence="3" id="KW-1185">Reference proteome</keyword>
<evidence type="ECO:0000256" key="1">
    <source>
        <dbReference type="SAM" id="MobiDB-lite"/>
    </source>
</evidence>
<feature type="compositionally biased region" description="Low complexity" evidence="1">
    <location>
        <begin position="86"/>
        <end position="100"/>
    </location>
</feature>
<protein>
    <submittedName>
        <fullName evidence="2">Uncharacterized protein</fullName>
    </submittedName>
</protein>
<gene>
    <name evidence="2" type="ORF">P7K49_005852</name>
</gene>
<feature type="compositionally biased region" description="Pro residues" evidence="1">
    <location>
        <begin position="101"/>
        <end position="110"/>
    </location>
</feature>
<evidence type="ECO:0000313" key="2">
    <source>
        <dbReference type="EMBL" id="KAK2115226.1"/>
    </source>
</evidence>
<proteinExistence type="predicted"/>
<name>A0ABQ9W0S1_SAGOE</name>
<evidence type="ECO:0000313" key="3">
    <source>
        <dbReference type="Proteomes" id="UP001266305"/>
    </source>
</evidence>
<reference evidence="2 3" key="1">
    <citation type="submission" date="2023-05" db="EMBL/GenBank/DDBJ databases">
        <title>B98-5 Cell Line De Novo Hybrid Assembly: An Optical Mapping Approach.</title>
        <authorList>
            <person name="Kananen K."/>
            <person name="Auerbach J.A."/>
            <person name="Kautto E."/>
            <person name="Blachly J.S."/>
        </authorList>
    </citation>
    <scope>NUCLEOTIDE SEQUENCE [LARGE SCALE GENOMIC DNA]</scope>
    <source>
        <strain evidence="2">B95-8</strain>
        <tissue evidence="2">Cell line</tissue>
    </source>
</reference>
<dbReference type="EMBL" id="JASSZA010000003">
    <property type="protein sequence ID" value="KAK2115226.1"/>
    <property type="molecule type" value="Genomic_DNA"/>
</dbReference>